<feature type="domain" description="UBA" evidence="6">
    <location>
        <begin position="5"/>
        <end position="39"/>
    </location>
</feature>
<dbReference type="EMBL" id="LN483167">
    <property type="protein sequence ID" value="CDZ96768.1"/>
    <property type="molecule type" value="Genomic_DNA"/>
</dbReference>
<evidence type="ECO:0000259" key="6">
    <source>
        <dbReference type="PROSITE" id="PS50030"/>
    </source>
</evidence>
<evidence type="ECO:0000259" key="7">
    <source>
        <dbReference type="PROSITE" id="PS50033"/>
    </source>
</evidence>
<dbReference type="SUPFAM" id="SSF46934">
    <property type="entry name" value="UBA-like"/>
    <property type="match status" value="1"/>
</dbReference>
<evidence type="ECO:0000256" key="2">
    <source>
        <dbReference type="ARBA" id="ARBA00022490"/>
    </source>
</evidence>
<dbReference type="PROSITE" id="PS50033">
    <property type="entry name" value="UBX"/>
    <property type="match status" value="1"/>
</dbReference>
<feature type="coiled-coil region" evidence="4">
    <location>
        <begin position="109"/>
        <end position="179"/>
    </location>
</feature>
<dbReference type="InterPro" id="IPR029071">
    <property type="entry name" value="Ubiquitin-like_domsf"/>
</dbReference>
<keyword evidence="3 4" id="KW-0175">Coiled coil</keyword>
<dbReference type="PANTHER" id="PTHR46340:SF1">
    <property type="entry name" value="UBX DOMAIN-CONTAINING PROTEIN 1"/>
    <property type="match status" value="1"/>
</dbReference>
<dbReference type="GO" id="GO:0005737">
    <property type="term" value="C:cytoplasm"/>
    <property type="evidence" value="ECO:0007669"/>
    <property type="project" value="UniProtKB-SubCell"/>
</dbReference>
<feature type="compositionally biased region" description="Acidic residues" evidence="5">
    <location>
        <begin position="48"/>
        <end position="57"/>
    </location>
</feature>
<dbReference type="GO" id="GO:0031397">
    <property type="term" value="P:negative regulation of protein ubiquitination"/>
    <property type="evidence" value="ECO:0007669"/>
    <property type="project" value="TreeGrafter"/>
</dbReference>
<dbReference type="SUPFAM" id="SSF54236">
    <property type="entry name" value="Ubiquitin-like"/>
    <property type="match status" value="1"/>
</dbReference>
<dbReference type="SMART" id="SM00166">
    <property type="entry name" value="UBX"/>
    <property type="match status" value="1"/>
</dbReference>
<dbReference type="GO" id="GO:0036435">
    <property type="term" value="F:K48-linked polyubiquitin modification-dependent protein binding"/>
    <property type="evidence" value="ECO:0007669"/>
    <property type="project" value="TreeGrafter"/>
</dbReference>
<reference evidence="8" key="1">
    <citation type="submission" date="2014-08" db="EMBL/GenBank/DDBJ databases">
        <authorList>
            <person name="Sharma Rahul"/>
            <person name="Thines Marco"/>
        </authorList>
    </citation>
    <scope>NUCLEOTIDE SEQUENCE</scope>
</reference>
<proteinExistence type="predicted"/>
<dbReference type="GO" id="GO:0032435">
    <property type="term" value="P:negative regulation of proteasomal ubiquitin-dependent protein catabolic process"/>
    <property type="evidence" value="ECO:0007669"/>
    <property type="project" value="TreeGrafter"/>
</dbReference>
<feature type="domain" description="UBX" evidence="7">
    <location>
        <begin position="240"/>
        <end position="320"/>
    </location>
</feature>
<dbReference type="GO" id="GO:0005634">
    <property type="term" value="C:nucleus"/>
    <property type="evidence" value="ECO:0007669"/>
    <property type="project" value="TreeGrafter"/>
</dbReference>
<dbReference type="PROSITE" id="PS00028">
    <property type="entry name" value="ZINC_FINGER_C2H2_1"/>
    <property type="match status" value="1"/>
</dbReference>
<dbReference type="InterPro" id="IPR009060">
    <property type="entry name" value="UBA-like_sf"/>
</dbReference>
<accession>A0A0F7SGB3</accession>
<comment type="subcellular location">
    <subcellularLocation>
        <location evidence="1">Cytoplasm</location>
    </subcellularLocation>
</comment>
<dbReference type="Gene3D" id="1.10.8.10">
    <property type="entry name" value="DNA helicase RuvA subunit, C-terminal domain"/>
    <property type="match status" value="1"/>
</dbReference>
<evidence type="ECO:0000256" key="4">
    <source>
        <dbReference type="SAM" id="Coils"/>
    </source>
</evidence>
<dbReference type="GO" id="GO:1903094">
    <property type="term" value="P:negative regulation of protein K48-linked deubiquitination"/>
    <property type="evidence" value="ECO:0007669"/>
    <property type="project" value="TreeGrafter"/>
</dbReference>
<dbReference type="InterPro" id="IPR013087">
    <property type="entry name" value="Znf_C2H2_type"/>
</dbReference>
<dbReference type="Pfam" id="PF00789">
    <property type="entry name" value="UBX"/>
    <property type="match status" value="1"/>
</dbReference>
<dbReference type="InterPro" id="IPR015940">
    <property type="entry name" value="UBA"/>
</dbReference>
<evidence type="ECO:0000313" key="8">
    <source>
        <dbReference type="EMBL" id="CDZ96768.1"/>
    </source>
</evidence>
<keyword evidence="2" id="KW-0963">Cytoplasm</keyword>
<evidence type="ECO:0000256" key="3">
    <source>
        <dbReference type="ARBA" id="ARBA00023054"/>
    </source>
</evidence>
<name>A0A0F7SGB3_PHARH</name>
<dbReference type="AlphaFoldDB" id="A0A0F7SGB3"/>
<dbReference type="PANTHER" id="PTHR46340">
    <property type="entry name" value="UBX DOMAIN-CONTAINING PROTEIN 1"/>
    <property type="match status" value="1"/>
</dbReference>
<protein>
    <submittedName>
        <fullName evidence="8">Predicted ubiquitin regulatory protein</fullName>
    </submittedName>
</protein>
<evidence type="ECO:0000256" key="1">
    <source>
        <dbReference type="ARBA" id="ARBA00004496"/>
    </source>
</evidence>
<sequence>MSDKSQLLSMGFEETRIDWALKATQNSGLQPAMDHILANMDNAVPAPEEADEEDEEEAKAIEAGQDAKSIKCTECDKIFKNTALANFHAEKSGHTSFEESTEEIKPLTEEEKKARLEELREKMAAKRAVKAKQEAIDNKANEALRRKAGKESLDIKENLQLKQANKEALERKREKDADAKARAAIKAQIEEDKKARAERTAREKALREGKVPAQQAGGVDVSRGAPAAATVAAGKPAAGRDYPETRLQARLSTGGPPLTKTLPSTAKLTEVSEWLASESLSFNVGSILLSTRFPNRTFGPGDFEKTLKELDLTPSAILFASPM</sequence>
<evidence type="ECO:0000256" key="5">
    <source>
        <dbReference type="SAM" id="MobiDB-lite"/>
    </source>
</evidence>
<dbReference type="InterPro" id="IPR001012">
    <property type="entry name" value="UBX_dom"/>
</dbReference>
<dbReference type="PROSITE" id="PS50030">
    <property type="entry name" value="UBA"/>
    <property type="match status" value="1"/>
</dbReference>
<feature type="region of interest" description="Disordered" evidence="5">
    <location>
        <begin position="45"/>
        <end position="65"/>
    </location>
</feature>
<dbReference type="Gene3D" id="3.10.20.90">
    <property type="entry name" value="Phosphatidylinositol 3-kinase Catalytic Subunit, Chain A, domain 1"/>
    <property type="match status" value="1"/>
</dbReference>
<organism evidence="8">
    <name type="scientific">Phaffia rhodozyma</name>
    <name type="common">Yeast</name>
    <name type="synonym">Xanthophyllomyces dendrorhous</name>
    <dbReference type="NCBI Taxonomy" id="264483"/>
    <lineage>
        <taxon>Eukaryota</taxon>
        <taxon>Fungi</taxon>
        <taxon>Dikarya</taxon>
        <taxon>Basidiomycota</taxon>
        <taxon>Agaricomycotina</taxon>
        <taxon>Tremellomycetes</taxon>
        <taxon>Cystofilobasidiales</taxon>
        <taxon>Mrakiaceae</taxon>
        <taxon>Phaffia</taxon>
    </lineage>
</organism>
<dbReference type="Pfam" id="PF22562">
    <property type="entry name" value="UBA_7"/>
    <property type="match status" value="1"/>
</dbReference>